<dbReference type="InParanoid" id="A0A163KR37"/>
<evidence type="ECO:0000256" key="1">
    <source>
        <dbReference type="ARBA" id="ARBA00005033"/>
    </source>
</evidence>
<dbReference type="EC" id="2.1.2.11" evidence="3"/>
<dbReference type="GO" id="GO:0000287">
    <property type="term" value="F:magnesium ion binding"/>
    <property type="evidence" value="ECO:0007669"/>
    <property type="project" value="TreeGrafter"/>
</dbReference>
<proteinExistence type="inferred from homology"/>
<dbReference type="GO" id="GO:0015940">
    <property type="term" value="P:pantothenate biosynthetic process"/>
    <property type="evidence" value="ECO:0007669"/>
    <property type="project" value="UniProtKB-UniPathway"/>
</dbReference>
<keyword evidence="7" id="KW-1185">Reference proteome</keyword>
<evidence type="ECO:0000313" key="7">
    <source>
        <dbReference type="Proteomes" id="UP000078561"/>
    </source>
</evidence>
<reference evidence="6" key="1">
    <citation type="submission" date="2016-04" db="EMBL/GenBank/DDBJ databases">
        <authorList>
            <person name="Evans L.H."/>
            <person name="Alamgir A."/>
            <person name="Owens N."/>
            <person name="Weber N.D."/>
            <person name="Virtaneva K."/>
            <person name="Barbian K."/>
            <person name="Babar A."/>
            <person name="Rosenke K."/>
        </authorList>
    </citation>
    <scope>NUCLEOTIDE SEQUENCE [LARGE SCALE GENOMIC DNA]</scope>
    <source>
        <strain evidence="6">CBS 101.48</strain>
    </source>
</reference>
<dbReference type="SUPFAM" id="SSF51621">
    <property type="entry name" value="Phosphoenolpyruvate/pyruvate domain"/>
    <property type="match status" value="1"/>
</dbReference>
<dbReference type="STRING" id="4829.A0A163KR37"/>
<evidence type="ECO:0000256" key="5">
    <source>
        <dbReference type="ARBA" id="ARBA00049172"/>
    </source>
</evidence>
<dbReference type="PANTHER" id="PTHR20881">
    <property type="entry name" value="3-METHYL-2-OXOBUTANOATE HYDROXYMETHYLTRANSFERASE"/>
    <property type="match status" value="1"/>
</dbReference>
<sequence length="145" mass="15904">QGKTAKQALRLVEDALAVQEAGAFAIVLEAMPAQIAEHITQQLSVPTIGIGAGVQCSGQVLVLNDCLGLFDRFVPKFTKQYCNLNQIMTNALQQYHVDVKTKQFPAPQNTYPIDQVQLDKFWQAVNSAKDQDHVDQEKVASGHLG</sequence>
<dbReference type="PANTHER" id="PTHR20881:SF0">
    <property type="entry name" value="3-METHYL-2-OXOBUTANOATE HYDROXYMETHYLTRANSFERASE"/>
    <property type="match status" value="1"/>
</dbReference>
<gene>
    <name evidence="6" type="primary">ABSGL_03104.1 scaffold 4229</name>
</gene>
<organism evidence="6">
    <name type="scientific">Absidia glauca</name>
    <name type="common">Pin mould</name>
    <dbReference type="NCBI Taxonomy" id="4829"/>
    <lineage>
        <taxon>Eukaryota</taxon>
        <taxon>Fungi</taxon>
        <taxon>Fungi incertae sedis</taxon>
        <taxon>Mucoromycota</taxon>
        <taxon>Mucoromycotina</taxon>
        <taxon>Mucoromycetes</taxon>
        <taxon>Mucorales</taxon>
        <taxon>Cunninghamellaceae</taxon>
        <taxon>Absidia</taxon>
    </lineage>
</organism>
<evidence type="ECO:0000256" key="4">
    <source>
        <dbReference type="ARBA" id="ARBA00022679"/>
    </source>
</evidence>
<comment type="pathway">
    <text evidence="1">Cofactor biosynthesis; (R)-pantothenate biosynthesis; (R)-pantoate from 3-methyl-2-oxobutanoate: step 1/2.</text>
</comment>
<dbReference type="InterPro" id="IPR040442">
    <property type="entry name" value="Pyrv_kinase-like_dom_sf"/>
</dbReference>
<dbReference type="OrthoDB" id="425211at2759"/>
<evidence type="ECO:0000256" key="2">
    <source>
        <dbReference type="ARBA" id="ARBA00008676"/>
    </source>
</evidence>
<dbReference type="UniPathway" id="UPA00028">
    <property type="reaction ID" value="UER00003"/>
</dbReference>
<evidence type="ECO:0000313" key="6">
    <source>
        <dbReference type="EMBL" id="SAL97599.1"/>
    </source>
</evidence>
<comment type="similarity">
    <text evidence="2">Belongs to the PanB family.</text>
</comment>
<name>A0A163KR37_ABSGL</name>
<feature type="non-terminal residue" evidence="6">
    <location>
        <position position="1"/>
    </location>
</feature>
<evidence type="ECO:0000256" key="3">
    <source>
        <dbReference type="ARBA" id="ARBA00012618"/>
    </source>
</evidence>
<dbReference type="EMBL" id="LT551876">
    <property type="protein sequence ID" value="SAL97599.1"/>
    <property type="molecule type" value="Genomic_DNA"/>
</dbReference>
<dbReference type="GO" id="GO:0005739">
    <property type="term" value="C:mitochondrion"/>
    <property type="evidence" value="ECO:0007669"/>
    <property type="project" value="TreeGrafter"/>
</dbReference>
<comment type="catalytic activity">
    <reaction evidence="5">
        <text>(6R)-5,10-methylene-5,6,7,8-tetrahydrofolate + 3-methyl-2-oxobutanoate + H2O = 2-dehydropantoate + (6S)-5,6,7,8-tetrahydrofolate</text>
        <dbReference type="Rhea" id="RHEA:11824"/>
        <dbReference type="ChEBI" id="CHEBI:11561"/>
        <dbReference type="ChEBI" id="CHEBI:11851"/>
        <dbReference type="ChEBI" id="CHEBI:15377"/>
        <dbReference type="ChEBI" id="CHEBI:15636"/>
        <dbReference type="ChEBI" id="CHEBI:57453"/>
        <dbReference type="EC" id="2.1.2.11"/>
    </reaction>
</comment>
<dbReference type="Gene3D" id="3.20.20.60">
    <property type="entry name" value="Phosphoenolpyruvate-binding domains"/>
    <property type="match status" value="1"/>
</dbReference>
<protein>
    <recommendedName>
        <fullName evidence="3">3-methyl-2-oxobutanoate hydroxymethyltransferase</fullName>
        <ecNumber evidence="3">2.1.2.11</ecNumber>
    </recommendedName>
</protein>
<accession>A0A163KR37</accession>
<dbReference type="InterPro" id="IPR015813">
    <property type="entry name" value="Pyrv/PenolPyrv_kinase-like_dom"/>
</dbReference>
<dbReference type="Pfam" id="PF02548">
    <property type="entry name" value="Pantoate_transf"/>
    <property type="match status" value="1"/>
</dbReference>
<dbReference type="GO" id="GO:0003864">
    <property type="term" value="F:3-methyl-2-oxobutanoate hydroxymethyltransferase activity"/>
    <property type="evidence" value="ECO:0007669"/>
    <property type="project" value="UniProtKB-EC"/>
</dbReference>
<dbReference type="Proteomes" id="UP000078561">
    <property type="component" value="Unassembled WGS sequence"/>
</dbReference>
<keyword evidence="4" id="KW-0808">Transferase</keyword>
<dbReference type="InterPro" id="IPR003700">
    <property type="entry name" value="Pantoate_hydroxy_MeTrfase"/>
</dbReference>
<dbReference type="AlphaFoldDB" id="A0A163KR37"/>